<proteinExistence type="predicted"/>
<dbReference type="OrthoDB" id="1577640at2759"/>
<sequence length="342" mass="39400">MSLGFDFGTAFPDFLTQLIRDMVHSHPRWNGPAYRHESFPNYVCWMIARGADIWAIVPRGLLPGVVPKTTWAHYLMASLGIVWAQIPHLSRELPQEIAEVTARQDVDDGCKCRCSAHGCTPLVKFLEGLGWRQQLLQGLGWRQTLESYALRTSNTLGTFLRRCKDDGLAFDWIGRAILRYITFCTLGLRHTCCDLANKGYSTIPDEEEIHEIHEEDAAQMQILEELMSDFDMEYEKYSDLTSFLYDFWVPKMEGVWAKLISRELTNEEIESAERAGVTWEVCESEDIWAEEGEYVNPESWARVGDLRFQMGRTSDDKISAVEEWMRRLDDISIDPQRPVIAM</sequence>
<accession>A0A8H5UT08</accession>
<protein>
    <submittedName>
        <fullName evidence="1">Uncharacterized protein</fullName>
    </submittedName>
</protein>
<evidence type="ECO:0000313" key="2">
    <source>
        <dbReference type="Proteomes" id="UP000546213"/>
    </source>
</evidence>
<organism evidence="1 2">
    <name type="scientific">Fusarium pseudocircinatum</name>
    <dbReference type="NCBI Taxonomy" id="56676"/>
    <lineage>
        <taxon>Eukaryota</taxon>
        <taxon>Fungi</taxon>
        <taxon>Dikarya</taxon>
        <taxon>Ascomycota</taxon>
        <taxon>Pezizomycotina</taxon>
        <taxon>Sordariomycetes</taxon>
        <taxon>Hypocreomycetidae</taxon>
        <taxon>Hypocreales</taxon>
        <taxon>Nectriaceae</taxon>
        <taxon>Fusarium</taxon>
        <taxon>Fusarium fujikuroi species complex</taxon>
    </lineage>
</organism>
<keyword evidence="2" id="KW-1185">Reference proteome</keyword>
<name>A0A8H5UT08_9HYPO</name>
<gene>
    <name evidence="1" type="ORF">FPCIR_3325</name>
</gene>
<dbReference type="AlphaFoldDB" id="A0A8H5UT08"/>
<dbReference type="Proteomes" id="UP000546213">
    <property type="component" value="Unassembled WGS sequence"/>
</dbReference>
<dbReference type="EMBL" id="JAAOAS010000069">
    <property type="protein sequence ID" value="KAF5598052.1"/>
    <property type="molecule type" value="Genomic_DNA"/>
</dbReference>
<comment type="caution">
    <text evidence="1">The sequence shown here is derived from an EMBL/GenBank/DDBJ whole genome shotgun (WGS) entry which is preliminary data.</text>
</comment>
<evidence type="ECO:0000313" key="1">
    <source>
        <dbReference type="EMBL" id="KAF5598052.1"/>
    </source>
</evidence>
<reference evidence="1 2" key="1">
    <citation type="submission" date="2020-05" db="EMBL/GenBank/DDBJ databases">
        <title>Identification and distribution of gene clusters putatively required for synthesis of sphingolipid metabolism inhibitors in phylogenetically diverse species of the filamentous fungus Fusarium.</title>
        <authorList>
            <person name="Kim H.-S."/>
            <person name="Busman M."/>
            <person name="Brown D.W."/>
            <person name="Divon H."/>
            <person name="Uhlig S."/>
            <person name="Proctor R.H."/>
        </authorList>
    </citation>
    <scope>NUCLEOTIDE SEQUENCE [LARGE SCALE GENOMIC DNA]</scope>
    <source>
        <strain evidence="1 2">NRRL 36939</strain>
    </source>
</reference>